<organism evidence="7 8">
    <name type="scientific">Slackia equolifaciens</name>
    <dbReference type="NCBI Taxonomy" id="498718"/>
    <lineage>
        <taxon>Bacteria</taxon>
        <taxon>Bacillati</taxon>
        <taxon>Actinomycetota</taxon>
        <taxon>Coriobacteriia</taxon>
        <taxon>Eggerthellales</taxon>
        <taxon>Eggerthellaceae</taxon>
        <taxon>Slackia</taxon>
    </lineage>
</organism>
<feature type="domain" description="HTH merR-type" evidence="6">
    <location>
        <begin position="6"/>
        <end position="75"/>
    </location>
</feature>
<keyword evidence="3" id="KW-0238">DNA-binding</keyword>
<dbReference type="EMBL" id="QIBX01000018">
    <property type="protein sequence ID" value="RNL38411.1"/>
    <property type="molecule type" value="Genomic_DNA"/>
</dbReference>
<protein>
    <recommendedName>
        <fullName evidence="6">HTH merR-type domain-containing protein</fullName>
    </recommendedName>
</protein>
<evidence type="ECO:0000256" key="1">
    <source>
        <dbReference type="ARBA" id="ARBA00022491"/>
    </source>
</evidence>
<keyword evidence="4" id="KW-0804">Transcription</keyword>
<dbReference type="GO" id="GO:0003700">
    <property type="term" value="F:DNA-binding transcription factor activity"/>
    <property type="evidence" value="ECO:0007669"/>
    <property type="project" value="InterPro"/>
</dbReference>
<evidence type="ECO:0000259" key="6">
    <source>
        <dbReference type="PROSITE" id="PS50937"/>
    </source>
</evidence>
<gene>
    <name evidence="7" type="ORF">DMP06_09105</name>
</gene>
<dbReference type="InterPro" id="IPR047057">
    <property type="entry name" value="MerR_fam"/>
</dbReference>
<keyword evidence="8" id="KW-1185">Reference proteome</keyword>
<name>A0A3N0AU32_9ACTN</name>
<dbReference type="OrthoDB" id="9809391at2"/>
<reference evidence="8" key="1">
    <citation type="submission" date="2018-05" db="EMBL/GenBank/DDBJ databases">
        <title>Genome Sequencing of selected type strains of the family Eggerthellaceae.</title>
        <authorList>
            <person name="Danylec N."/>
            <person name="Stoll D.A."/>
            <person name="Doetsch A."/>
            <person name="Huch M."/>
        </authorList>
    </citation>
    <scope>NUCLEOTIDE SEQUENCE [LARGE SCALE GENOMIC DNA]</scope>
    <source>
        <strain evidence="8">DSM 24851</strain>
    </source>
</reference>
<evidence type="ECO:0000256" key="5">
    <source>
        <dbReference type="SAM" id="MobiDB-lite"/>
    </source>
</evidence>
<dbReference type="InterPro" id="IPR000551">
    <property type="entry name" value="MerR-type_HTH_dom"/>
</dbReference>
<evidence type="ECO:0000313" key="8">
    <source>
        <dbReference type="Proteomes" id="UP000269591"/>
    </source>
</evidence>
<sequence>MESTQYWTVGEFARRSGVTVRTVQYYDQKHLLAPSAKGPQNRRLYSKENELELQRILVLKFLGSTLADIRSILEAETGTVDVNGLEGLIDKQALLLGRELTRLMHRAVALRELKEQIVQGEEVDWGKIADAIDNEGVDDFVLRMEEKSESAGHGKRPGPRNARQRSAGKASLRYDGLDEDSDAEAPEHSRPALTPWHEIAAETIGLLASGVACDDPWALEVVGRYRTLCIEEGEKHLLSEFIPFGRMQDRVGNGALMERLRESVDEYVACVEKHLPDVLDDEASEEPL</sequence>
<feature type="region of interest" description="Disordered" evidence="5">
    <location>
        <begin position="146"/>
        <end position="192"/>
    </location>
</feature>
<dbReference type="RefSeq" id="WP_123209427.1">
    <property type="nucleotide sequence ID" value="NZ_JBHTHO010000021.1"/>
</dbReference>
<dbReference type="Gene3D" id="1.10.1660.10">
    <property type="match status" value="1"/>
</dbReference>
<comment type="caution">
    <text evidence="7">The sequence shown here is derived from an EMBL/GenBank/DDBJ whole genome shotgun (WGS) entry which is preliminary data.</text>
</comment>
<dbReference type="PRINTS" id="PR00040">
    <property type="entry name" value="HTHMERR"/>
</dbReference>
<dbReference type="Proteomes" id="UP000269591">
    <property type="component" value="Unassembled WGS sequence"/>
</dbReference>
<dbReference type="InterPro" id="IPR009061">
    <property type="entry name" value="DNA-bd_dom_put_sf"/>
</dbReference>
<evidence type="ECO:0000313" key="7">
    <source>
        <dbReference type="EMBL" id="RNL38411.1"/>
    </source>
</evidence>
<keyword evidence="1" id="KW-0678">Repressor</keyword>
<evidence type="ECO:0000256" key="2">
    <source>
        <dbReference type="ARBA" id="ARBA00023015"/>
    </source>
</evidence>
<dbReference type="PANTHER" id="PTHR30204:SF69">
    <property type="entry name" value="MERR-FAMILY TRANSCRIPTIONAL REGULATOR"/>
    <property type="match status" value="1"/>
</dbReference>
<dbReference type="GO" id="GO:0003677">
    <property type="term" value="F:DNA binding"/>
    <property type="evidence" value="ECO:0007669"/>
    <property type="project" value="UniProtKB-KW"/>
</dbReference>
<evidence type="ECO:0000256" key="3">
    <source>
        <dbReference type="ARBA" id="ARBA00023125"/>
    </source>
</evidence>
<accession>A0A3N0AU32</accession>
<keyword evidence="2" id="KW-0805">Transcription regulation</keyword>
<evidence type="ECO:0000256" key="4">
    <source>
        <dbReference type="ARBA" id="ARBA00023163"/>
    </source>
</evidence>
<dbReference type="SUPFAM" id="SSF46955">
    <property type="entry name" value="Putative DNA-binding domain"/>
    <property type="match status" value="1"/>
</dbReference>
<dbReference type="PANTHER" id="PTHR30204">
    <property type="entry name" value="REDOX-CYCLING DRUG-SENSING TRANSCRIPTIONAL ACTIVATOR SOXR"/>
    <property type="match status" value="1"/>
</dbReference>
<dbReference type="CDD" id="cd01106">
    <property type="entry name" value="HTH_TipAL-Mta"/>
    <property type="match status" value="1"/>
</dbReference>
<dbReference type="AlphaFoldDB" id="A0A3N0AU32"/>
<dbReference type="PROSITE" id="PS50937">
    <property type="entry name" value="HTH_MERR_2"/>
    <property type="match status" value="1"/>
</dbReference>
<dbReference type="SMART" id="SM00422">
    <property type="entry name" value="HTH_MERR"/>
    <property type="match status" value="1"/>
</dbReference>
<proteinExistence type="predicted"/>
<dbReference type="Pfam" id="PF13411">
    <property type="entry name" value="MerR_1"/>
    <property type="match status" value="1"/>
</dbReference>